<gene>
    <name evidence="8" type="ORF">AC812_13995</name>
</gene>
<feature type="transmembrane region" description="Helical" evidence="7">
    <location>
        <begin position="215"/>
        <end position="235"/>
    </location>
</feature>
<feature type="transmembrane region" description="Helical" evidence="7">
    <location>
        <begin position="47"/>
        <end position="65"/>
    </location>
</feature>
<dbReference type="GO" id="GO:0042158">
    <property type="term" value="P:lipoprotein biosynthetic process"/>
    <property type="evidence" value="ECO:0007669"/>
    <property type="project" value="InterPro"/>
</dbReference>
<reference evidence="8 9" key="1">
    <citation type="submission" date="2015-07" db="EMBL/GenBank/DDBJ databases">
        <title>Draft genome of Bellilinea caldifistulae DSM 17877.</title>
        <authorList>
            <person name="Hemp J."/>
            <person name="Ward L.M."/>
            <person name="Pace L.A."/>
            <person name="Fischer W.W."/>
        </authorList>
    </citation>
    <scope>NUCLEOTIDE SEQUENCE [LARGE SCALE GENOMIC DNA]</scope>
    <source>
        <strain evidence="8 9">GOMI-1</strain>
    </source>
</reference>
<feature type="transmembrane region" description="Helical" evidence="7">
    <location>
        <begin position="155"/>
        <end position="174"/>
    </location>
</feature>
<organism evidence="8 9">
    <name type="scientific">Bellilinea caldifistulae</name>
    <dbReference type="NCBI Taxonomy" id="360411"/>
    <lineage>
        <taxon>Bacteria</taxon>
        <taxon>Bacillati</taxon>
        <taxon>Chloroflexota</taxon>
        <taxon>Anaerolineae</taxon>
        <taxon>Anaerolineales</taxon>
        <taxon>Anaerolineaceae</taxon>
        <taxon>Bellilinea</taxon>
    </lineage>
</organism>
<evidence type="ECO:0000313" key="9">
    <source>
        <dbReference type="Proteomes" id="UP000050514"/>
    </source>
</evidence>
<comment type="similarity">
    <text evidence="1">Belongs to the Lgt family.</text>
</comment>
<dbReference type="PANTHER" id="PTHR30589:SF0">
    <property type="entry name" value="PHOSPHATIDYLGLYCEROL--PROLIPOPROTEIN DIACYLGLYCERYL TRANSFERASE"/>
    <property type="match status" value="1"/>
</dbReference>
<feature type="transmembrane region" description="Helical" evidence="7">
    <location>
        <begin position="6"/>
        <end position="27"/>
    </location>
</feature>
<dbReference type="InterPro" id="IPR001640">
    <property type="entry name" value="Lgt"/>
</dbReference>
<dbReference type="PANTHER" id="PTHR30589">
    <property type="entry name" value="PROLIPOPROTEIN DIACYLGLYCERYL TRANSFERASE"/>
    <property type="match status" value="1"/>
</dbReference>
<evidence type="ECO:0000256" key="1">
    <source>
        <dbReference type="ARBA" id="ARBA00007150"/>
    </source>
</evidence>
<dbReference type="OrthoDB" id="157061at2"/>
<evidence type="ECO:0008006" key="10">
    <source>
        <dbReference type="Google" id="ProtNLM"/>
    </source>
</evidence>
<keyword evidence="4 7" id="KW-0812">Transmembrane</keyword>
<evidence type="ECO:0000256" key="7">
    <source>
        <dbReference type="SAM" id="Phobius"/>
    </source>
</evidence>
<keyword evidence="5 7" id="KW-1133">Transmembrane helix</keyword>
<sequence length="248" mass="27538">MLPVLNVGPLAIQLPGLILLAGIWIGLNRIEAAGRQRSMNVERLSWLVFYALLAGIFGARLGYVAQNLAAFIPRPLDVFSISAQMLDAPTGMAAMLLTGFIYGQRKRLDFWQVMDALTPGLAVILMALALMNLSSGNGFGVAARLPWSIYLFDEWRHPTQIYDFIFAFAIWRVIESNPRDAILPDGFRFLTFVVLSAAARITVDAFRSENVLSGFGGVRVTQMIALLILLGSLVVMRRRRSSYKEVEQ</sequence>
<keyword evidence="3" id="KW-0808">Transferase</keyword>
<dbReference type="GO" id="GO:0005886">
    <property type="term" value="C:plasma membrane"/>
    <property type="evidence" value="ECO:0007669"/>
    <property type="project" value="InterPro"/>
</dbReference>
<keyword evidence="9" id="KW-1185">Reference proteome</keyword>
<evidence type="ECO:0000256" key="5">
    <source>
        <dbReference type="ARBA" id="ARBA00022989"/>
    </source>
</evidence>
<dbReference type="Proteomes" id="UP000050514">
    <property type="component" value="Unassembled WGS sequence"/>
</dbReference>
<keyword evidence="6 7" id="KW-0472">Membrane</keyword>
<feature type="transmembrane region" description="Helical" evidence="7">
    <location>
        <begin position="186"/>
        <end position="203"/>
    </location>
</feature>
<dbReference type="EMBL" id="LGHJ01000019">
    <property type="protein sequence ID" value="KPL73889.1"/>
    <property type="molecule type" value="Genomic_DNA"/>
</dbReference>
<dbReference type="STRING" id="360411.AC812_13995"/>
<keyword evidence="2" id="KW-1003">Cell membrane</keyword>
<name>A0A0P6XFE3_9CHLR</name>
<evidence type="ECO:0000256" key="3">
    <source>
        <dbReference type="ARBA" id="ARBA00022679"/>
    </source>
</evidence>
<proteinExistence type="inferred from homology"/>
<feature type="transmembrane region" description="Helical" evidence="7">
    <location>
        <begin position="116"/>
        <end position="135"/>
    </location>
</feature>
<dbReference type="Pfam" id="PF01790">
    <property type="entry name" value="LGT"/>
    <property type="match status" value="1"/>
</dbReference>
<feature type="transmembrane region" description="Helical" evidence="7">
    <location>
        <begin position="85"/>
        <end position="104"/>
    </location>
</feature>
<evidence type="ECO:0000256" key="2">
    <source>
        <dbReference type="ARBA" id="ARBA00022475"/>
    </source>
</evidence>
<evidence type="ECO:0000256" key="6">
    <source>
        <dbReference type="ARBA" id="ARBA00023136"/>
    </source>
</evidence>
<evidence type="ECO:0000256" key="4">
    <source>
        <dbReference type="ARBA" id="ARBA00022692"/>
    </source>
</evidence>
<evidence type="ECO:0000313" key="8">
    <source>
        <dbReference type="EMBL" id="KPL73889.1"/>
    </source>
</evidence>
<accession>A0A0P6XFE3</accession>
<protein>
    <recommendedName>
        <fullName evidence="10">Prolipoprotein diacylglyceryl transferase</fullName>
    </recommendedName>
</protein>
<comment type="caution">
    <text evidence="8">The sequence shown here is derived from an EMBL/GenBank/DDBJ whole genome shotgun (WGS) entry which is preliminary data.</text>
</comment>
<dbReference type="AlphaFoldDB" id="A0A0P6XFE3"/>
<dbReference type="RefSeq" id="WP_061917620.1">
    <property type="nucleotide sequence ID" value="NZ_DF967971.1"/>
</dbReference>
<dbReference type="GO" id="GO:0008961">
    <property type="term" value="F:phosphatidylglycerol-prolipoprotein diacylglyceryl transferase activity"/>
    <property type="evidence" value="ECO:0007669"/>
    <property type="project" value="InterPro"/>
</dbReference>